<comment type="caution">
    <text evidence="4">The sequence shown here is derived from an EMBL/GenBank/DDBJ whole genome shotgun (WGS) entry which is preliminary data.</text>
</comment>
<dbReference type="GO" id="GO:0004553">
    <property type="term" value="F:hydrolase activity, hydrolyzing O-glycosyl compounds"/>
    <property type="evidence" value="ECO:0007669"/>
    <property type="project" value="InterPro"/>
</dbReference>
<dbReference type="SUPFAM" id="SSF51445">
    <property type="entry name" value="(Trans)glycosidases"/>
    <property type="match status" value="1"/>
</dbReference>
<keyword evidence="5" id="KW-1185">Reference proteome</keyword>
<dbReference type="InterPro" id="IPR002241">
    <property type="entry name" value="Glyco_hydro_27"/>
</dbReference>
<evidence type="ECO:0000313" key="4">
    <source>
        <dbReference type="EMBL" id="KAK7832561.1"/>
    </source>
</evidence>
<keyword evidence="3" id="KW-0326">Glycosidase</keyword>
<dbReference type="PANTHER" id="PTHR11452:SF42">
    <property type="entry name" value="ALPHA-GALACTOSIDASE"/>
    <property type="match status" value="1"/>
</dbReference>
<dbReference type="PANTHER" id="PTHR11452">
    <property type="entry name" value="ALPHA-GALACTOSIDASE/ALPHA-N-ACETYLGALACTOSAMINIDASE"/>
    <property type="match status" value="1"/>
</dbReference>
<dbReference type="EMBL" id="PKMF04000422">
    <property type="protein sequence ID" value="KAK7832561.1"/>
    <property type="molecule type" value="Genomic_DNA"/>
</dbReference>
<keyword evidence="2" id="KW-0378">Hydrolase</keyword>
<organism evidence="4 5">
    <name type="scientific">Quercus suber</name>
    <name type="common">Cork oak</name>
    <dbReference type="NCBI Taxonomy" id="58331"/>
    <lineage>
        <taxon>Eukaryota</taxon>
        <taxon>Viridiplantae</taxon>
        <taxon>Streptophyta</taxon>
        <taxon>Embryophyta</taxon>
        <taxon>Tracheophyta</taxon>
        <taxon>Spermatophyta</taxon>
        <taxon>Magnoliopsida</taxon>
        <taxon>eudicotyledons</taxon>
        <taxon>Gunneridae</taxon>
        <taxon>Pentapetalae</taxon>
        <taxon>rosids</taxon>
        <taxon>fabids</taxon>
        <taxon>Fagales</taxon>
        <taxon>Fagaceae</taxon>
        <taxon>Quercus</taxon>
    </lineage>
</organism>
<name>A0AAW0K259_QUESU</name>
<accession>A0AAW0K259</accession>
<evidence type="ECO:0000256" key="1">
    <source>
        <dbReference type="ARBA" id="ARBA00009743"/>
    </source>
</evidence>
<dbReference type="Gene3D" id="3.20.20.70">
    <property type="entry name" value="Aldolase class I"/>
    <property type="match status" value="1"/>
</dbReference>
<evidence type="ECO:0000313" key="5">
    <source>
        <dbReference type="Proteomes" id="UP000237347"/>
    </source>
</evidence>
<comment type="similarity">
    <text evidence="1">Belongs to the glycosyl hydrolase 27 family.</text>
</comment>
<evidence type="ECO:0000256" key="2">
    <source>
        <dbReference type="ARBA" id="ARBA00022801"/>
    </source>
</evidence>
<dbReference type="GO" id="GO:0005975">
    <property type="term" value="P:carbohydrate metabolic process"/>
    <property type="evidence" value="ECO:0007669"/>
    <property type="project" value="InterPro"/>
</dbReference>
<protein>
    <recommendedName>
        <fullName evidence="6">Alpha-galactosidase</fullName>
    </recommendedName>
</protein>
<evidence type="ECO:0000256" key="3">
    <source>
        <dbReference type="ARBA" id="ARBA00023295"/>
    </source>
</evidence>
<gene>
    <name evidence="4" type="ORF">CFP56_026290</name>
</gene>
<dbReference type="AlphaFoldDB" id="A0AAW0K259"/>
<dbReference type="Proteomes" id="UP000237347">
    <property type="component" value="Unassembled WGS sequence"/>
</dbReference>
<dbReference type="InterPro" id="IPR013785">
    <property type="entry name" value="Aldolase_TIM"/>
</dbReference>
<proteinExistence type="inferred from homology"/>
<sequence>MVPDPDRWPSSVDGNGFTEVANKVHSMGLKFGIHVMRGISTQAVNANTLILDTKTGEAFEEGRKKWTAQDIGIKERPCSWMPHGFMSVNTTARAGAAFLRSLYTQYADWGVDFVKHDCVFGGDLDIDEISVVSEVLKQLDHPIMYSLSPGTRASPAMAKDVSGLVNMYRITGDDWDSWENLGSHFDVSR</sequence>
<reference evidence="4 5" key="1">
    <citation type="journal article" date="2018" name="Sci. Data">
        <title>The draft genome sequence of cork oak.</title>
        <authorList>
            <person name="Ramos A.M."/>
            <person name="Usie A."/>
            <person name="Barbosa P."/>
            <person name="Barros P.M."/>
            <person name="Capote T."/>
            <person name="Chaves I."/>
            <person name="Simoes F."/>
            <person name="Abreu I."/>
            <person name="Carrasquinho I."/>
            <person name="Faro C."/>
            <person name="Guimaraes J.B."/>
            <person name="Mendonca D."/>
            <person name="Nobrega F."/>
            <person name="Rodrigues L."/>
            <person name="Saibo N.J.M."/>
            <person name="Varela M.C."/>
            <person name="Egas C."/>
            <person name="Matos J."/>
            <person name="Miguel C.M."/>
            <person name="Oliveira M.M."/>
            <person name="Ricardo C.P."/>
            <person name="Goncalves S."/>
        </authorList>
    </citation>
    <scope>NUCLEOTIDE SEQUENCE [LARGE SCALE GENOMIC DNA]</scope>
    <source>
        <strain evidence="5">cv. HL8</strain>
    </source>
</reference>
<evidence type="ECO:0008006" key="6">
    <source>
        <dbReference type="Google" id="ProtNLM"/>
    </source>
</evidence>
<dbReference type="InterPro" id="IPR017853">
    <property type="entry name" value="GH"/>
</dbReference>